<protein>
    <submittedName>
        <fullName evidence="1">Uncharacterized protein</fullName>
    </submittedName>
</protein>
<proteinExistence type="predicted"/>
<dbReference type="AlphaFoldDB" id="A0A0A9GV32"/>
<name>A0A0A9GV32_ARUDO</name>
<sequence>MDAMYQINVISLLVETLFALNIICIHRSCFYTSILMLICFL</sequence>
<dbReference type="EMBL" id="GBRH01171475">
    <property type="protein sequence ID" value="JAE26421.1"/>
    <property type="molecule type" value="Transcribed_RNA"/>
</dbReference>
<organism evidence="1">
    <name type="scientific">Arundo donax</name>
    <name type="common">Giant reed</name>
    <name type="synonym">Donax arundinaceus</name>
    <dbReference type="NCBI Taxonomy" id="35708"/>
    <lineage>
        <taxon>Eukaryota</taxon>
        <taxon>Viridiplantae</taxon>
        <taxon>Streptophyta</taxon>
        <taxon>Embryophyta</taxon>
        <taxon>Tracheophyta</taxon>
        <taxon>Spermatophyta</taxon>
        <taxon>Magnoliopsida</taxon>
        <taxon>Liliopsida</taxon>
        <taxon>Poales</taxon>
        <taxon>Poaceae</taxon>
        <taxon>PACMAD clade</taxon>
        <taxon>Arundinoideae</taxon>
        <taxon>Arundineae</taxon>
        <taxon>Arundo</taxon>
    </lineage>
</organism>
<accession>A0A0A9GV32</accession>
<reference evidence="1" key="2">
    <citation type="journal article" date="2015" name="Data Brief">
        <title>Shoot transcriptome of the giant reed, Arundo donax.</title>
        <authorList>
            <person name="Barrero R.A."/>
            <person name="Guerrero F.D."/>
            <person name="Moolhuijzen P."/>
            <person name="Goolsby J.A."/>
            <person name="Tidwell J."/>
            <person name="Bellgard S.E."/>
            <person name="Bellgard M.I."/>
        </authorList>
    </citation>
    <scope>NUCLEOTIDE SEQUENCE</scope>
    <source>
        <tissue evidence="1">Shoot tissue taken approximately 20 cm above the soil surface</tissue>
    </source>
</reference>
<evidence type="ECO:0000313" key="1">
    <source>
        <dbReference type="EMBL" id="JAE26421.1"/>
    </source>
</evidence>
<reference evidence="1" key="1">
    <citation type="submission" date="2014-09" db="EMBL/GenBank/DDBJ databases">
        <authorList>
            <person name="Magalhaes I.L.F."/>
            <person name="Oliveira U."/>
            <person name="Santos F.R."/>
            <person name="Vidigal T.H.D.A."/>
            <person name="Brescovit A.D."/>
            <person name="Santos A.J."/>
        </authorList>
    </citation>
    <scope>NUCLEOTIDE SEQUENCE</scope>
    <source>
        <tissue evidence="1">Shoot tissue taken approximately 20 cm above the soil surface</tissue>
    </source>
</reference>